<feature type="signal peptide" evidence="1">
    <location>
        <begin position="1"/>
        <end position="23"/>
    </location>
</feature>
<accession>A0A1Q5PEN3</accession>
<evidence type="ECO:0000313" key="2">
    <source>
        <dbReference type="EMBL" id="OKL40684.1"/>
    </source>
</evidence>
<comment type="caution">
    <text evidence="2">The sequence shown here is derived from an EMBL/GenBank/DDBJ whole genome shotgun (WGS) entry which is preliminary data.</text>
</comment>
<organism evidence="2 3">
    <name type="scientific">Pontibacter flavimaris</name>
    <dbReference type="NCBI Taxonomy" id="1797110"/>
    <lineage>
        <taxon>Bacteria</taxon>
        <taxon>Pseudomonadati</taxon>
        <taxon>Bacteroidota</taxon>
        <taxon>Cytophagia</taxon>
        <taxon>Cytophagales</taxon>
        <taxon>Hymenobacteraceae</taxon>
        <taxon>Pontibacter</taxon>
    </lineage>
</organism>
<dbReference type="AlphaFoldDB" id="A0A1Q5PEN3"/>
<sequence>MKRIYTFLLACLCVIGAALSARAQSDFKPGFVVLASGDTLTGLVDYRANVLSSKVCRFKSKESASVVLYSPNDISSYGFPEDRYYASKYVKADSSRVFMEELVRSKINLYNLKGRFYVEKEGLGLEELETEFREYYNDAGVLHRTSANKHTATLNKYMDDCILVMVEKTERVALAQSSLIRLIKDYNECSPGVPVVVFKEDQPWFAAEFGVGVGVTHTSLSFSAKDERYLHLEHSDFTTSTYPTVGLLLNLRSPRVSKFTSVQLEGHYFRASHEDRNAYEWAYMEFENEMELRMSAVKLSTAVRHEFGSKKLQPYVNAGMFFNFFQDRDLKHNQYVRRTVWREPEVRVKDDPEFITKNQKGFMIGAGLLYGLAGGKVAAEARYEHGLDVHHDRQVDQLNARLSSNTSNISLLVGYYF</sequence>
<keyword evidence="3" id="KW-1185">Reference proteome</keyword>
<dbReference type="RefSeq" id="WP_073851306.1">
    <property type="nucleotide sequence ID" value="NZ_LVWA01000004.1"/>
</dbReference>
<evidence type="ECO:0000313" key="3">
    <source>
        <dbReference type="Proteomes" id="UP000186551"/>
    </source>
</evidence>
<reference evidence="2 3" key="1">
    <citation type="submission" date="2016-03" db="EMBL/GenBank/DDBJ databases">
        <title>Genome sequence of Pontibacter sp. nov., of the family cytophagaceae, isolated from marine sediment of the Yellow Sea, China.</title>
        <authorList>
            <person name="Zhang G."/>
            <person name="Zhang R."/>
        </authorList>
    </citation>
    <scope>NUCLEOTIDE SEQUENCE [LARGE SCALE GENOMIC DNA]</scope>
    <source>
        <strain evidence="2 3">S10-8</strain>
    </source>
</reference>
<dbReference type="EMBL" id="LVWA01000004">
    <property type="protein sequence ID" value="OKL40684.1"/>
    <property type="molecule type" value="Genomic_DNA"/>
</dbReference>
<keyword evidence="1" id="KW-0732">Signal</keyword>
<proteinExistence type="predicted"/>
<feature type="chain" id="PRO_5012705205" evidence="1">
    <location>
        <begin position="24"/>
        <end position="417"/>
    </location>
</feature>
<dbReference type="OrthoDB" id="952442at2"/>
<protein>
    <submittedName>
        <fullName evidence="2">Uncharacterized protein</fullName>
    </submittedName>
</protein>
<name>A0A1Q5PEN3_9BACT</name>
<dbReference type="STRING" id="1797110.A3841_12555"/>
<gene>
    <name evidence="2" type="ORF">A3841_12555</name>
</gene>
<dbReference type="Proteomes" id="UP000186551">
    <property type="component" value="Unassembled WGS sequence"/>
</dbReference>
<evidence type="ECO:0000256" key="1">
    <source>
        <dbReference type="SAM" id="SignalP"/>
    </source>
</evidence>